<dbReference type="RefSeq" id="WP_090385987.1">
    <property type="nucleotide sequence ID" value="NZ_FNLC01000007.1"/>
</dbReference>
<evidence type="ECO:0000313" key="2">
    <source>
        <dbReference type="EMBL" id="SDR44168.1"/>
    </source>
</evidence>
<feature type="transmembrane region" description="Helical" evidence="1">
    <location>
        <begin position="52"/>
        <end position="77"/>
    </location>
</feature>
<proteinExistence type="predicted"/>
<name>A0A1H1J3U0_NATTX</name>
<evidence type="ECO:0000313" key="3">
    <source>
        <dbReference type="Proteomes" id="UP000198848"/>
    </source>
</evidence>
<gene>
    <name evidence="2" type="ORF">SAMN04489842_4060</name>
</gene>
<dbReference type="Proteomes" id="UP000198848">
    <property type="component" value="Unassembled WGS sequence"/>
</dbReference>
<dbReference type="EMBL" id="FNLC01000007">
    <property type="protein sequence ID" value="SDR44168.1"/>
    <property type="molecule type" value="Genomic_DNA"/>
</dbReference>
<organism evidence="2 3">
    <name type="scientific">Natronobacterium texcoconense</name>
    <dbReference type="NCBI Taxonomy" id="1095778"/>
    <lineage>
        <taxon>Archaea</taxon>
        <taxon>Methanobacteriati</taxon>
        <taxon>Methanobacteriota</taxon>
        <taxon>Stenosarchaea group</taxon>
        <taxon>Halobacteria</taxon>
        <taxon>Halobacteriales</taxon>
        <taxon>Natrialbaceae</taxon>
        <taxon>Natronobacterium</taxon>
    </lineage>
</organism>
<dbReference type="AlphaFoldDB" id="A0A1H1J3U0"/>
<keyword evidence="3" id="KW-1185">Reference proteome</keyword>
<keyword evidence="1" id="KW-0812">Transmembrane</keyword>
<protein>
    <submittedName>
        <fullName evidence="2">Uncharacterized protein</fullName>
    </submittedName>
</protein>
<sequence length="89" mass="9410">MKRRLRRATTRTLAVALACLGFVGVAAAESPIGDATGATDRAQTTLELAADPLFVAAGGLLIGLGVGLVVASALTYWHKNRQIRRRLHD</sequence>
<reference evidence="3" key="1">
    <citation type="submission" date="2016-10" db="EMBL/GenBank/DDBJ databases">
        <authorList>
            <person name="Varghese N."/>
            <person name="Submissions S."/>
        </authorList>
    </citation>
    <scope>NUCLEOTIDE SEQUENCE [LARGE SCALE GENOMIC DNA]</scope>
    <source>
        <strain evidence="3">DSM 24767</strain>
    </source>
</reference>
<keyword evidence="1" id="KW-0472">Membrane</keyword>
<accession>A0A1H1J3U0</accession>
<dbReference type="STRING" id="1095778.SAMN04489842_4060"/>
<keyword evidence="1" id="KW-1133">Transmembrane helix</keyword>
<evidence type="ECO:0000256" key="1">
    <source>
        <dbReference type="SAM" id="Phobius"/>
    </source>
</evidence>